<evidence type="ECO:0000313" key="3">
    <source>
        <dbReference type="Proteomes" id="UP000016930"/>
    </source>
</evidence>
<dbReference type="InterPro" id="IPR040521">
    <property type="entry name" value="KDZ"/>
</dbReference>
<organism evidence="2 3">
    <name type="scientific">Ceriporiopsis subvermispora (strain B)</name>
    <name type="common">White-rot fungus</name>
    <name type="synonym">Gelatoporia subvermispora</name>
    <dbReference type="NCBI Taxonomy" id="914234"/>
    <lineage>
        <taxon>Eukaryota</taxon>
        <taxon>Fungi</taxon>
        <taxon>Dikarya</taxon>
        <taxon>Basidiomycota</taxon>
        <taxon>Agaricomycotina</taxon>
        <taxon>Agaricomycetes</taxon>
        <taxon>Polyporales</taxon>
        <taxon>Gelatoporiaceae</taxon>
        <taxon>Gelatoporia</taxon>
    </lineage>
</organism>
<dbReference type="AlphaFoldDB" id="M2Q643"/>
<feature type="region of interest" description="Disordered" evidence="1">
    <location>
        <begin position="52"/>
        <end position="77"/>
    </location>
</feature>
<sequence length="77" mass="8474">MTKQQDLVIRPLIPKAHIEGHRPSCRTAYSFNLTPGVGRTHGESIEAEWAHSGGTTSSTREMGPAARHAALDDHWGW</sequence>
<dbReference type="STRING" id="914234.M2Q643"/>
<evidence type="ECO:0000256" key="1">
    <source>
        <dbReference type="SAM" id="MobiDB-lite"/>
    </source>
</evidence>
<reference evidence="2 3" key="1">
    <citation type="journal article" date="2012" name="Proc. Natl. Acad. Sci. U.S.A.">
        <title>Comparative genomics of Ceriporiopsis subvermispora and Phanerochaete chrysosporium provide insight into selective ligninolysis.</title>
        <authorList>
            <person name="Fernandez-Fueyo E."/>
            <person name="Ruiz-Duenas F.J."/>
            <person name="Ferreira P."/>
            <person name="Floudas D."/>
            <person name="Hibbett D.S."/>
            <person name="Canessa P."/>
            <person name="Larrondo L.F."/>
            <person name="James T.Y."/>
            <person name="Seelenfreund D."/>
            <person name="Lobos S."/>
            <person name="Polanco R."/>
            <person name="Tello M."/>
            <person name="Honda Y."/>
            <person name="Watanabe T."/>
            <person name="Watanabe T."/>
            <person name="Ryu J.S."/>
            <person name="Kubicek C.P."/>
            <person name="Schmoll M."/>
            <person name="Gaskell J."/>
            <person name="Hammel K.E."/>
            <person name="St John F.J."/>
            <person name="Vanden Wymelenberg A."/>
            <person name="Sabat G."/>
            <person name="Splinter BonDurant S."/>
            <person name="Syed K."/>
            <person name="Yadav J.S."/>
            <person name="Doddapaneni H."/>
            <person name="Subramanian V."/>
            <person name="Lavin J.L."/>
            <person name="Oguiza J.A."/>
            <person name="Perez G."/>
            <person name="Pisabarro A.G."/>
            <person name="Ramirez L."/>
            <person name="Santoyo F."/>
            <person name="Master E."/>
            <person name="Coutinho P.M."/>
            <person name="Henrissat B."/>
            <person name="Lombard V."/>
            <person name="Magnuson J.K."/>
            <person name="Kuees U."/>
            <person name="Hori C."/>
            <person name="Igarashi K."/>
            <person name="Samejima M."/>
            <person name="Held B.W."/>
            <person name="Barry K.W."/>
            <person name="LaButti K.M."/>
            <person name="Lapidus A."/>
            <person name="Lindquist E.A."/>
            <person name="Lucas S.M."/>
            <person name="Riley R."/>
            <person name="Salamov A.A."/>
            <person name="Hoffmeister D."/>
            <person name="Schwenk D."/>
            <person name="Hadar Y."/>
            <person name="Yarden O."/>
            <person name="de Vries R.P."/>
            <person name="Wiebenga A."/>
            <person name="Stenlid J."/>
            <person name="Eastwood D."/>
            <person name="Grigoriev I.V."/>
            <person name="Berka R.M."/>
            <person name="Blanchette R.A."/>
            <person name="Kersten P."/>
            <person name="Martinez A.T."/>
            <person name="Vicuna R."/>
            <person name="Cullen D."/>
        </authorList>
    </citation>
    <scope>NUCLEOTIDE SEQUENCE [LARGE SCALE GENOMIC DNA]</scope>
    <source>
        <strain evidence="2 3">B</strain>
    </source>
</reference>
<proteinExistence type="predicted"/>
<dbReference type="Pfam" id="PF18758">
    <property type="entry name" value="KDZ"/>
    <property type="match status" value="1"/>
</dbReference>
<protein>
    <submittedName>
        <fullName evidence="2">Uncharacterized protein</fullName>
    </submittedName>
</protein>
<dbReference type="OrthoDB" id="3257768at2759"/>
<keyword evidence="3" id="KW-1185">Reference proteome</keyword>
<dbReference type="EMBL" id="KB445812">
    <property type="protein sequence ID" value="EMD32303.1"/>
    <property type="molecule type" value="Genomic_DNA"/>
</dbReference>
<dbReference type="HOGENOM" id="CLU_003703_10_0_1"/>
<accession>M2Q643</accession>
<name>M2Q643_CERS8</name>
<evidence type="ECO:0000313" key="2">
    <source>
        <dbReference type="EMBL" id="EMD32303.1"/>
    </source>
</evidence>
<gene>
    <name evidence="2" type="ORF">CERSUDRAFT_58774</name>
</gene>
<dbReference type="Proteomes" id="UP000016930">
    <property type="component" value="Unassembled WGS sequence"/>
</dbReference>